<evidence type="ECO:0000313" key="1">
    <source>
        <dbReference type="EMBL" id="MBK8571939.1"/>
    </source>
</evidence>
<dbReference type="AlphaFoldDB" id="A0A936K5M1"/>
<accession>A0A936K5M1</accession>
<evidence type="ECO:0000313" key="2">
    <source>
        <dbReference type="Proteomes" id="UP000709959"/>
    </source>
</evidence>
<gene>
    <name evidence="1" type="ORF">IPN91_04680</name>
</gene>
<organism evidence="1 2">
    <name type="scientific">Candidatus Geothrix odensensis</name>
    <dbReference type="NCBI Taxonomy" id="2954440"/>
    <lineage>
        <taxon>Bacteria</taxon>
        <taxon>Pseudomonadati</taxon>
        <taxon>Acidobacteriota</taxon>
        <taxon>Holophagae</taxon>
        <taxon>Holophagales</taxon>
        <taxon>Holophagaceae</taxon>
        <taxon>Geothrix</taxon>
    </lineage>
</organism>
<reference evidence="1 2" key="1">
    <citation type="submission" date="2020-10" db="EMBL/GenBank/DDBJ databases">
        <title>Connecting structure to function with the recovery of over 1000 high-quality activated sludge metagenome-assembled genomes encoding full-length rRNA genes using long-read sequencing.</title>
        <authorList>
            <person name="Singleton C.M."/>
            <person name="Petriglieri F."/>
            <person name="Kristensen J.M."/>
            <person name="Kirkegaard R.H."/>
            <person name="Michaelsen T.Y."/>
            <person name="Andersen M.H."/>
            <person name="Karst S.M."/>
            <person name="Dueholm M.S."/>
            <person name="Nielsen P.H."/>
            <person name="Albertsen M."/>
        </authorList>
    </citation>
    <scope>NUCLEOTIDE SEQUENCE [LARGE SCALE GENOMIC DNA]</scope>
    <source>
        <strain evidence="1">OdNE_18-Q3-R46-58_MAXAC.008</strain>
    </source>
</reference>
<dbReference type="Proteomes" id="UP000709959">
    <property type="component" value="Unassembled WGS sequence"/>
</dbReference>
<dbReference type="EMBL" id="JADKCH010000002">
    <property type="protein sequence ID" value="MBK8571939.1"/>
    <property type="molecule type" value="Genomic_DNA"/>
</dbReference>
<proteinExistence type="predicted"/>
<sequence length="190" mass="21264">MAHSKHRKSNHRLKKPSLAEMEIEAADVWAFAIRLRDHLLKHGPDGPDPMSEAWIDIPTGTPLRAYLDEYCRTWTPPDVSSDPDPVTASALWDYLEAREAEGNLPLCVPSLLRGASKANLPREVLENLRAQGLTRHDILHAQIRFVRLPPAEEDGCGDLFFVDEFVLHHEVFALRNPGHVCVCPNCAHAG</sequence>
<protein>
    <submittedName>
        <fullName evidence="1">Uncharacterized protein</fullName>
    </submittedName>
</protein>
<comment type="caution">
    <text evidence="1">The sequence shown here is derived from an EMBL/GenBank/DDBJ whole genome shotgun (WGS) entry which is preliminary data.</text>
</comment>
<name>A0A936K5M1_9BACT</name>